<evidence type="ECO:0000313" key="1">
    <source>
        <dbReference type="EMBL" id="SJM34445.1"/>
    </source>
</evidence>
<proteinExistence type="predicted"/>
<name>A0A2P9ATH6_9HYPH</name>
<dbReference type="EMBL" id="FUIG01000052">
    <property type="protein sequence ID" value="SJM34445.1"/>
    <property type="molecule type" value="Genomic_DNA"/>
</dbReference>
<reference evidence="2" key="1">
    <citation type="submission" date="2016-12" db="EMBL/GenBank/DDBJ databases">
        <authorList>
            <person name="Brunel B."/>
        </authorList>
    </citation>
    <scope>NUCLEOTIDE SEQUENCE [LARGE SCALE GENOMIC DNA]</scope>
</reference>
<organism evidence="1 2">
    <name type="scientific">Mesorhizobium delmotii</name>
    <dbReference type="NCBI Taxonomy" id="1631247"/>
    <lineage>
        <taxon>Bacteria</taxon>
        <taxon>Pseudomonadati</taxon>
        <taxon>Pseudomonadota</taxon>
        <taxon>Alphaproteobacteria</taxon>
        <taxon>Hyphomicrobiales</taxon>
        <taxon>Phyllobacteriaceae</taxon>
        <taxon>Mesorhizobium</taxon>
    </lineage>
</organism>
<sequence length="101" mass="11209">MTSYDVGQSDTYGAFQFNFRYSLHVSKSRQSDSRPNRDARAIRAKRPLVARPSRPAHRLGLYRNGAFYVAIGWNVDVQVGLPAGSTPITFCSASVVNVPFD</sequence>
<evidence type="ECO:0000313" key="2">
    <source>
        <dbReference type="Proteomes" id="UP000245698"/>
    </source>
</evidence>
<accession>A0A2P9ATH6</accession>
<protein>
    <submittedName>
        <fullName evidence="1">Uncharacterized protein</fullName>
    </submittedName>
</protein>
<dbReference type="AlphaFoldDB" id="A0A2P9ATH6"/>
<gene>
    <name evidence="1" type="ORF">BQ8482_430036</name>
</gene>
<dbReference type="Proteomes" id="UP000245698">
    <property type="component" value="Unassembled WGS sequence"/>
</dbReference>
<keyword evidence="2" id="KW-1185">Reference proteome</keyword>